<proteinExistence type="predicted"/>
<dbReference type="AlphaFoldDB" id="A0A553R3T2"/>
<evidence type="ECO:0000313" key="10">
    <source>
        <dbReference type="EMBL" id="TRY96823.1"/>
    </source>
</evidence>
<feature type="region of interest" description="Disordered" evidence="8">
    <location>
        <begin position="153"/>
        <end position="174"/>
    </location>
</feature>
<keyword evidence="5" id="KW-1015">Disulfide bond</keyword>
<dbReference type="Pfam" id="PF00147">
    <property type="entry name" value="Fibrinogen_C"/>
    <property type="match status" value="1"/>
</dbReference>
<feature type="region of interest" description="Disordered" evidence="8">
    <location>
        <begin position="213"/>
        <end position="279"/>
    </location>
</feature>
<organism evidence="10 11">
    <name type="scientific">Danionella cerebrum</name>
    <dbReference type="NCBI Taxonomy" id="2873325"/>
    <lineage>
        <taxon>Eukaryota</taxon>
        <taxon>Metazoa</taxon>
        <taxon>Chordata</taxon>
        <taxon>Craniata</taxon>
        <taxon>Vertebrata</taxon>
        <taxon>Euteleostomi</taxon>
        <taxon>Actinopterygii</taxon>
        <taxon>Neopterygii</taxon>
        <taxon>Teleostei</taxon>
        <taxon>Ostariophysi</taxon>
        <taxon>Cypriniformes</taxon>
        <taxon>Danionidae</taxon>
        <taxon>Danioninae</taxon>
        <taxon>Danionella</taxon>
    </lineage>
</organism>
<feature type="region of interest" description="Disordered" evidence="8">
    <location>
        <begin position="1"/>
        <end position="34"/>
    </location>
</feature>
<feature type="compositionally biased region" description="Polar residues" evidence="8">
    <location>
        <begin position="14"/>
        <end position="30"/>
    </location>
</feature>
<dbReference type="InterPro" id="IPR002181">
    <property type="entry name" value="Fibrinogen_a/b/g_C_dom"/>
</dbReference>
<dbReference type="PANTHER" id="PTHR47221:SF6">
    <property type="entry name" value="FIBRINOGEN ALPHA CHAIN"/>
    <property type="match status" value="1"/>
</dbReference>
<dbReference type="SMART" id="SM00186">
    <property type="entry name" value="FBG"/>
    <property type="match status" value="1"/>
</dbReference>
<dbReference type="Gene3D" id="3.90.215.10">
    <property type="entry name" value="Gamma Fibrinogen, chain A, domain 1"/>
    <property type="match status" value="1"/>
</dbReference>
<feature type="compositionally biased region" description="Basic and acidic residues" evidence="8">
    <location>
        <begin position="213"/>
        <end position="228"/>
    </location>
</feature>
<feature type="domain" description="Fibrinogen C-terminal" evidence="9">
    <location>
        <begin position="517"/>
        <end position="730"/>
    </location>
</feature>
<feature type="compositionally biased region" description="Basic and acidic residues" evidence="8">
    <location>
        <begin position="153"/>
        <end position="162"/>
    </location>
</feature>
<dbReference type="STRING" id="623744.A0A553R3T2"/>
<dbReference type="PANTHER" id="PTHR47221">
    <property type="entry name" value="FIBRINOGEN ALPHA CHAIN"/>
    <property type="match status" value="1"/>
</dbReference>
<keyword evidence="3" id="KW-0732">Signal</keyword>
<evidence type="ECO:0000256" key="3">
    <source>
        <dbReference type="ARBA" id="ARBA00022729"/>
    </source>
</evidence>
<accession>A0A553R3T2</accession>
<dbReference type="PROSITE" id="PS51406">
    <property type="entry name" value="FIBRINOGEN_C_2"/>
    <property type="match status" value="1"/>
</dbReference>
<dbReference type="NCBIfam" id="NF040941">
    <property type="entry name" value="GGGWT_bact"/>
    <property type="match status" value="1"/>
</dbReference>
<dbReference type="InterPro" id="IPR014716">
    <property type="entry name" value="Fibrinogen_a/b/g_C_1"/>
</dbReference>
<evidence type="ECO:0000256" key="1">
    <source>
        <dbReference type="ARBA" id="ARBA00004613"/>
    </source>
</evidence>
<comment type="subcellular location">
    <subcellularLocation>
        <location evidence="1">Secreted</location>
    </subcellularLocation>
</comment>
<name>A0A553R3T2_9TELE</name>
<dbReference type="EMBL" id="SRMA01025251">
    <property type="protein sequence ID" value="TRY96823.1"/>
    <property type="molecule type" value="Genomic_DNA"/>
</dbReference>
<dbReference type="OrthoDB" id="2250022at2759"/>
<feature type="compositionally biased region" description="Basic and acidic residues" evidence="8">
    <location>
        <begin position="269"/>
        <end position="279"/>
    </location>
</feature>
<feature type="coiled-coil region" evidence="7">
    <location>
        <begin position="342"/>
        <end position="401"/>
    </location>
</feature>
<evidence type="ECO:0000256" key="7">
    <source>
        <dbReference type="SAM" id="Coils"/>
    </source>
</evidence>
<evidence type="ECO:0000256" key="8">
    <source>
        <dbReference type="SAM" id="MobiDB-lite"/>
    </source>
</evidence>
<dbReference type="CDD" id="cd00087">
    <property type="entry name" value="FReD"/>
    <property type="match status" value="1"/>
</dbReference>
<dbReference type="GO" id="GO:0005576">
    <property type="term" value="C:extracellular region"/>
    <property type="evidence" value="ECO:0007669"/>
    <property type="project" value="UniProtKB-SubCell"/>
</dbReference>
<evidence type="ECO:0000256" key="4">
    <source>
        <dbReference type="ARBA" id="ARBA00023054"/>
    </source>
</evidence>
<protein>
    <recommendedName>
        <fullName evidence="9">Fibrinogen C-terminal domain-containing protein</fullName>
    </recommendedName>
</protein>
<dbReference type="GO" id="GO:0007596">
    <property type="term" value="P:blood coagulation"/>
    <property type="evidence" value="ECO:0007669"/>
    <property type="project" value="InterPro"/>
</dbReference>
<evidence type="ECO:0000256" key="6">
    <source>
        <dbReference type="ARBA" id="ARBA00023180"/>
    </source>
</evidence>
<evidence type="ECO:0000259" key="9">
    <source>
        <dbReference type="PROSITE" id="PS51406"/>
    </source>
</evidence>
<keyword evidence="11" id="KW-1185">Reference proteome</keyword>
<sequence>MVLPESEPFPALIGQNQQGITRSRRVSSPSCGRRSDAQNLLSSARSVSSSPKFNRVPGFLTETGSRSRLSLSPRLSSHVFVKTTAESAGGQLLLLSLTTHGGFMLIKSYDICKSFVKHIWQLTLLEVGIPVSLELNTSSFFTRSSLVSSRAVPRELHQEQRTLHKPTKAGSEREAEAFVPDSIVSIRFFFQDLCYVTTLLQSSADGELLVESGREGGREEGKDQEQKDSFSGGEKSSGTPENPVPLSAVSKAPLPKRGALRRVTGGSRQEAEERPGESRRLMLSCREAHSSILLQTSTLLKMSSASLTLLLLVLGHVAAQSALKKNPATTKAAKAAQCCDEVRSLKVQLANLSSVLEELNKRQESELLKVVRQMMELEKLNQQQEARVTEAESKYSEIYNQIEIMQLQAAQSAPQQSTSVGTTLGTFPFENSNIAGAEREKFASEHNRFLSEESRSVNRQRISEFGGVCLRVFSSTLPELHYTAPVIIGVGCRAAAGSESCRFTIIIGSRKKGARMFSPSDAIYDCASLYSKNYKISGEYKLPKDDFLGTPELSVFCDMENSGGGWTVIQRRKIGLTSFNRDWKQYKSGFGTIRGDFWLGNEHIFRLTRQPTDWEGETRYAEYGFFTLKNEMNSYKLFLANYSGNAGDSLRYHNNTNFSTKDKDNDKCLDNCAQLRQGGYWYNCCTDSNLNGVFYRYGAHTRNPDGISWYGWHGPNYSLKRVEMKIRPQSFVP</sequence>
<keyword evidence="6" id="KW-0325">Glycoprotein</keyword>
<reference evidence="10 11" key="1">
    <citation type="journal article" date="2019" name="Sci. Data">
        <title>Hybrid genome assembly and annotation of Danionella translucida.</title>
        <authorList>
            <person name="Kadobianskyi M."/>
            <person name="Schulze L."/>
            <person name="Schuelke M."/>
            <person name="Judkewitz B."/>
        </authorList>
    </citation>
    <scope>NUCLEOTIDE SEQUENCE [LARGE SCALE GENOMIC DNA]</scope>
    <source>
        <strain evidence="10 11">Bolton</strain>
    </source>
</reference>
<dbReference type="Proteomes" id="UP000316079">
    <property type="component" value="Unassembled WGS sequence"/>
</dbReference>
<evidence type="ECO:0000313" key="11">
    <source>
        <dbReference type="Proteomes" id="UP000316079"/>
    </source>
</evidence>
<evidence type="ECO:0000256" key="5">
    <source>
        <dbReference type="ARBA" id="ARBA00023157"/>
    </source>
</evidence>
<dbReference type="InterPro" id="IPR036056">
    <property type="entry name" value="Fibrinogen-like_C"/>
</dbReference>
<evidence type="ECO:0000256" key="2">
    <source>
        <dbReference type="ARBA" id="ARBA00022525"/>
    </source>
</evidence>
<dbReference type="FunFam" id="3.90.215.10:FF:000001">
    <property type="entry name" value="Tenascin isoform 1"/>
    <property type="match status" value="1"/>
</dbReference>
<gene>
    <name evidence="10" type="ORF">DNTS_015402</name>
</gene>
<dbReference type="InterPro" id="IPR037579">
    <property type="entry name" value="FIB_ANG-like"/>
</dbReference>
<dbReference type="SUPFAM" id="SSF56496">
    <property type="entry name" value="Fibrinogen C-terminal domain-like"/>
    <property type="match status" value="1"/>
</dbReference>
<keyword evidence="2" id="KW-0964">Secreted</keyword>
<comment type="caution">
    <text evidence="10">The sequence shown here is derived from an EMBL/GenBank/DDBJ whole genome shotgun (WGS) entry which is preliminary data.</text>
</comment>
<keyword evidence="4 7" id="KW-0175">Coiled coil</keyword>